<protein>
    <recommendedName>
        <fullName evidence="4">Tbc2 translation factor, chloroplastic</fullName>
    </recommendedName>
</protein>
<dbReference type="RefSeq" id="XP_013904370.1">
    <property type="nucleotide sequence ID" value="XM_014048916.1"/>
</dbReference>
<dbReference type="PANTHER" id="PTHR21228:SF40">
    <property type="entry name" value="LD45607P"/>
    <property type="match status" value="1"/>
</dbReference>
<dbReference type="PANTHER" id="PTHR21228">
    <property type="entry name" value="FAST LEU-RICH DOMAIN-CONTAINING"/>
    <property type="match status" value="1"/>
</dbReference>
<organism evidence="2 3">
    <name type="scientific">Monoraphidium neglectum</name>
    <dbReference type="NCBI Taxonomy" id="145388"/>
    <lineage>
        <taxon>Eukaryota</taxon>
        <taxon>Viridiplantae</taxon>
        <taxon>Chlorophyta</taxon>
        <taxon>core chlorophytes</taxon>
        <taxon>Chlorophyceae</taxon>
        <taxon>CS clade</taxon>
        <taxon>Sphaeropleales</taxon>
        <taxon>Selenastraceae</taxon>
        <taxon>Monoraphidium</taxon>
    </lineage>
</organism>
<feature type="non-terminal residue" evidence="2">
    <location>
        <position position="534"/>
    </location>
</feature>
<evidence type="ECO:0000256" key="1">
    <source>
        <dbReference type="SAM" id="MobiDB-lite"/>
    </source>
</evidence>
<proteinExistence type="predicted"/>
<evidence type="ECO:0000313" key="2">
    <source>
        <dbReference type="EMBL" id="KIZ05351.1"/>
    </source>
</evidence>
<accession>A0A0D2NKN6</accession>
<dbReference type="Proteomes" id="UP000054498">
    <property type="component" value="Unassembled WGS sequence"/>
</dbReference>
<evidence type="ECO:0000313" key="3">
    <source>
        <dbReference type="Proteomes" id="UP000054498"/>
    </source>
</evidence>
<name>A0A0D2NKN6_9CHLO</name>
<dbReference type="AlphaFoldDB" id="A0A0D2NKN6"/>
<dbReference type="GeneID" id="25735491"/>
<dbReference type="EMBL" id="KK100519">
    <property type="protein sequence ID" value="KIZ05351.1"/>
    <property type="molecule type" value="Genomic_DNA"/>
</dbReference>
<dbReference type="GO" id="GO:0003723">
    <property type="term" value="F:RNA binding"/>
    <property type="evidence" value="ECO:0007669"/>
    <property type="project" value="TreeGrafter"/>
</dbReference>
<dbReference type="OrthoDB" id="543169at2759"/>
<dbReference type="GO" id="GO:0005759">
    <property type="term" value="C:mitochondrial matrix"/>
    <property type="evidence" value="ECO:0007669"/>
    <property type="project" value="TreeGrafter"/>
</dbReference>
<gene>
    <name evidence="2" type="ORF">MNEG_2613</name>
</gene>
<evidence type="ECO:0008006" key="4">
    <source>
        <dbReference type="Google" id="ProtNLM"/>
    </source>
</evidence>
<dbReference type="GO" id="GO:0009507">
    <property type="term" value="C:chloroplast"/>
    <property type="evidence" value="ECO:0007669"/>
    <property type="project" value="GOC"/>
</dbReference>
<sequence length="534" mass="57448">MAHRQTALPGPRAQRPPAPAGRAATRRRAAVRRTEASLSAQPASAAGASASLAAAQYRSLQTSSGGRTPLKYASPWGSNERRAALVARIRDAASVESLVSVWAANRQLLGPAEVAVMFHQLARVADPAKLSLKGMEMSKALLRELLIHSEDRMASMAGPEFAYIIAALAKLKSGPDTAWLNRRAKGGGGGRARGAPVGGRRLLGGGSFACGSFAGGIRPWMAVSRGKLEGLTAEQLAVALRALCRLEMRPKDVKQCIAFPAWMSLYMAAMRPRLAQCGAYDASRLLDCLAELGHRPDREFMAAWCACMQPKLASLDAGALARVMGSMAAIRFEPEPSFMRAYCSEVYQKLPLFDDRDLATALTAFTALKRLAKHDFLGEFLEEVAGKLPTFGPKALGNVLWALGTLRYAPPAHWLDRVAAHLESELWRFQGRALAASLWGLARCGYRPTEEWVISALDASMSKLRSLDAGGCVMAAQALAAFGFRPAAGSAAFAKWARWWEAFGFAAEARRFRPAEVCDFLVAATSLGMPLDSQ</sequence>
<reference evidence="2 3" key="1">
    <citation type="journal article" date="2013" name="BMC Genomics">
        <title>Reconstruction of the lipid metabolism for the microalga Monoraphidium neglectum from its genome sequence reveals characteristics suitable for biofuel production.</title>
        <authorList>
            <person name="Bogen C."/>
            <person name="Al-Dilaimi A."/>
            <person name="Albersmeier A."/>
            <person name="Wichmann J."/>
            <person name="Grundmann M."/>
            <person name="Rupp O."/>
            <person name="Lauersen K.J."/>
            <person name="Blifernez-Klassen O."/>
            <person name="Kalinowski J."/>
            <person name="Goesmann A."/>
            <person name="Mussgnug J.H."/>
            <person name="Kruse O."/>
        </authorList>
    </citation>
    <scope>NUCLEOTIDE SEQUENCE [LARGE SCALE GENOMIC DNA]</scope>
    <source>
        <strain evidence="2 3">SAG 48.87</strain>
    </source>
</reference>
<feature type="region of interest" description="Disordered" evidence="1">
    <location>
        <begin position="1"/>
        <end position="43"/>
    </location>
</feature>
<dbReference type="InterPro" id="IPR050870">
    <property type="entry name" value="FAST_kinase"/>
</dbReference>
<dbReference type="GO" id="GO:1901259">
    <property type="term" value="P:chloroplast rRNA processing"/>
    <property type="evidence" value="ECO:0007669"/>
    <property type="project" value="TreeGrafter"/>
</dbReference>
<keyword evidence="3" id="KW-1185">Reference proteome</keyword>
<dbReference type="KEGG" id="mng:MNEG_2613"/>
<dbReference type="GO" id="GO:0035770">
    <property type="term" value="C:ribonucleoprotein granule"/>
    <property type="evidence" value="ECO:0007669"/>
    <property type="project" value="TreeGrafter"/>
</dbReference>
<dbReference type="GO" id="GO:0000963">
    <property type="term" value="P:mitochondrial RNA processing"/>
    <property type="evidence" value="ECO:0007669"/>
    <property type="project" value="TreeGrafter"/>
</dbReference>
<dbReference type="GO" id="GO:0044528">
    <property type="term" value="P:regulation of mitochondrial mRNA stability"/>
    <property type="evidence" value="ECO:0007669"/>
    <property type="project" value="TreeGrafter"/>
</dbReference>